<dbReference type="SMART" id="SM00919">
    <property type="entry name" value="Malic_M"/>
    <property type="match status" value="1"/>
</dbReference>
<dbReference type="Pfam" id="PF00390">
    <property type="entry name" value="malic"/>
    <property type="match status" value="1"/>
</dbReference>
<feature type="binding site" evidence="4">
    <location>
        <position position="333"/>
    </location>
    <ligand>
        <name>(S)-malate</name>
        <dbReference type="ChEBI" id="CHEBI:15589"/>
    </ligand>
</feature>
<protein>
    <submittedName>
        <fullName evidence="8">NADP-dependent malic enzyme</fullName>
    </submittedName>
</protein>
<feature type="domain" description="Malic enzyme N-terminal" evidence="7">
    <location>
        <begin position="35"/>
        <end position="168"/>
    </location>
</feature>
<reference evidence="8 9" key="1">
    <citation type="submission" date="2020-04" db="EMBL/GenBank/DDBJ databases">
        <title>MicrobeNet Type strains.</title>
        <authorList>
            <person name="Nicholson A.C."/>
        </authorList>
    </citation>
    <scope>NUCLEOTIDE SEQUENCE [LARGE SCALE GENOMIC DNA]</scope>
    <source>
        <strain evidence="8 9">ATCC BAA-14</strain>
    </source>
</reference>
<dbReference type="RefSeq" id="WP_006372379.1">
    <property type="nucleotide sequence ID" value="NZ_CP116236.1"/>
</dbReference>
<dbReference type="InterPro" id="IPR036291">
    <property type="entry name" value="NAD(P)-bd_dom_sf"/>
</dbReference>
<keyword evidence="5" id="KW-0479">Metal-binding</keyword>
<accession>A0A846WF18</accession>
<dbReference type="PIRSF" id="PIRSF000106">
    <property type="entry name" value="ME"/>
    <property type="match status" value="1"/>
</dbReference>
<evidence type="ECO:0000256" key="2">
    <source>
        <dbReference type="ARBA" id="ARBA00023002"/>
    </source>
</evidence>
<feature type="active site" description="Proton donor" evidence="3">
    <location>
        <position position="56"/>
    </location>
</feature>
<dbReference type="GO" id="GO:0004470">
    <property type="term" value="F:malic enzyme activity"/>
    <property type="evidence" value="ECO:0007669"/>
    <property type="project" value="InterPro"/>
</dbReference>
<dbReference type="Gene3D" id="3.40.50.10380">
    <property type="entry name" value="Malic enzyme, N-terminal domain"/>
    <property type="match status" value="1"/>
</dbReference>
<evidence type="ECO:0000256" key="4">
    <source>
        <dbReference type="PIRSR" id="PIRSR000106-2"/>
    </source>
</evidence>
<feature type="active site" description="Proton acceptor" evidence="3">
    <location>
        <position position="111"/>
    </location>
</feature>
<dbReference type="InterPro" id="IPR045213">
    <property type="entry name" value="Malic_NAD-bd_bact_type"/>
</dbReference>
<feature type="domain" description="Malic enzyme NAD-binding" evidence="6">
    <location>
        <begin position="180"/>
        <end position="400"/>
    </location>
</feature>
<dbReference type="InterPro" id="IPR012301">
    <property type="entry name" value="Malic_N_dom"/>
</dbReference>
<name>A0A846WF18_9ACTN</name>
<dbReference type="PANTHER" id="PTHR43237:SF4">
    <property type="entry name" value="NADP-DEPENDENT MALIC ENZYME"/>
    <property type="match status" value="1"/>
</dbReference>
<feature type="binding site" evidence="5">
    <location>
        <position position="179"/>
    </location>
    <ligand>
        <name>a divalent metal cation</name>
        <dbReference type="ChEBI" id="CHEBI:60240"/>
    </ligand>
</feature>
<feature type="binding site" evidence="4">
    <location>
        <position position="304"/>
    </location>
    <ligand>
        <name>(S)-malate</name>
        <dbReference type="ChEBI" id="CHEBI:15589"/>
    </ligand>
</feature>
<feature type="binding site" evidence="5">
    <location>
        <position position="153"/>
    </location>
    <ligand>
        <name>a divalent metal cation</name>
        <dbReference type="ChEBI" id="CHEBI:60240"/>
    </ligand>
</feature>
<evidence type="ECO:0000256" key="1">
    <source>
        <dbReference type="ARBA" id="ARBA00008785"/>
    </source>
</evidence>
<dbReference type="InterPro" id="IPR046346">
    <property type="entry name" value="Aminoacid_DH-like_N_sf"/>
</dbReference>
<proteinExistence type="inferred from homology"/>
<dbReference type="SUPFAM" id="SSF53223">
    <property type="entry name" value="Aminoacid dehydrogenase-like, N-terminal domain"/>
    <property type="match status" value="1"/>
</dbReference>
<dbReference type="GO" id="GO:0016616">
    <property type="term" value="F:oxidoreductase activity, acting on the CH-OH group of donors, NAD or NADP as acceptor"/>
    <property type="evidence" value="ECO:0007669"/>
    <property type="project" value="InterPro"/>
</dbReference>
<dbReference type="InterPro" id="IPR051674">
    <property type="entry name" value="Malate_Decarboxylase"/>
</dbReference>
<dbReference type="InterPro" id="IPR001891">
    <property type="entry name" value="Malic_OxRdtase"/>
</dbReference>
<evidence type="ECO:0000259" key="7">
    <source>
        <dbReference type="SMART" id="SM01274"/>
    </source>
</evidence>
<dbReference type="GO" id="GO:0051287">
    <property type="term" value="F:NAD binding"/>
    <property type="evidence" value="ECO:0007669"/>
    <property type="project" value="InterPro"/>
</dbReference>
<evidence type="ECO:0000256" key="5">
    <source>
        <dbReference type="PIRSR" id="PIRSR000106-3"/>
    </source>
</evidence>
<dbReference type="EMBL" id="JAAXPC010000001">
    <property type="protein sequence ID" value="NKY00038.1"/>
    <property type="molecule type" value="Genomic_DNA"/>
</dbReference>
<comment type="similarity">
    <text evidence="1">Belongs to the malic enzymes family.</text>
</comment>
<dbReference type="InterPro" id="IPR037062">
    <property type="entry name" value="Malic_N_dom_sf"/>
</dbReference>
<organism evidence="8 9">
    <name type="scientific">Gordonia polyisoprenivorans</name>
    <dbReference type="NCBI Taxonomy" id="84595"/>
    <lineage>
        <taxon>Bacteria</taxon>
        <taxon>Bacillati</taxon>
        <taxon>Actinomycetota</taxon>
        <taxon>Actinomycetes</taxon>
        <taxon>Mycobacteriales</taxon>
        <taxon>Gordoniaceae</taxon>
        <taxon>Gordonia</taxon>
    </lineage>
</organism>
<evidence type="ECO:0000256" key="3">
    <source>
        <dbReference type="PIRSR" id="PIRSR000106-1"/>
    </source>
</evidence>
<evidence type="ECO:0000313" key="8">
    <source>
        <dbReference type="EMBL" id="NKY00038.1"/>
    </source>
</evidence>
<dbReference type="PANTHER" id="PTHR43237">
    <property type="entry name" value="NADP-DEPENDENT MALIC ENZYME"/>
    <property type="match status" value="1"/>
</dbReference>
<dbReference type="CDD" id="cd05311">
    <property type="entry name" value="NAD_bind_2_malic_enz"/>
    <property type="match status" value="1"/>
</dbReference>
<keyword evidence="2" id="KW-0560">Oxidoreductase</keyword>
<dbReference type="InterPro" id="IPR012302">
    <property type="entry name" value="Malic_NAD-bd"/>
</dbReference>
<gene>
    <name evidence="8" type="ORF">HGA05_00395</name>
</gene>
<feature type="binding site" evidence="5">
    <location>
        <position position="154"/>
    </location>
    <ligand>
        <name>a divalent metal cation</name>
        <dbReference type="ChEBI" id="CHEBI:60240"/>
    </ligand>
</feature>
<dbReference type="Proteomes" id="UP000563898">
    <property type="component" value="Unassembled WGS sequence"/>
</dbReference>
<comment type="caution">
    <text evidence="8">The sequence shown here is derived from an EMBL/GenBank/DDBJ whole genome shotgun (WGS) entry which is preliminary data.</text>
</comment>
<dbReference type="SMART" id="SM01274">
    <property type="entry name" value="malic"/>
    <property type="match status" value="1"/>
</dbReference>
<dbReference type="AlphaFoldDB" id="A0A846WF18"/>
<comment type="cofactor">
    <cofactor evidence="5">
        <name>Mg(2+)</name>
        <dbReference type="ChEBI" id="CHEBI:18420"/>
    </cofactor>
    <cofactor evidence="5">
        <name>Mn(2+)</name>
        <dbReference type="ChEBI" id="CHEBI:29035"/>
    </cofactor>
    <text evidence="5">Divalent metal cations. Prefers magnesium or manganese.</text>
</comment>
<evidence type="ECO:0000259" key="6">
    <source>
        <dbReference type="SMART" id="SM00919"/>
    </source>
</evidence>
<evidence type="ECO:0000313" key="9">
    <source>
        <dbReference type="Proteomes" id="UP000563898"/>
    </source>
</evidence>
<dbReference type="GO" id="GO:0046872">
    <property type="term" value="F:metal ion binding"/>
    <property type="evidence" value="ECO:0007669"/>
    <property type="project" value="UniProtKB-KW"/>
</dbReference>
<sequence>MTVTSTEDNTAHRIGEPTIADHPITDEEIFLAHVGGKLSVELRSPIQTQRDLSIAYTPGVAQVSRAIDTEAELVNKYTWTDRLVAVVSDGSAVLGLGDIGPRASLPVMEGKSALFRTFAGLNSIPIVLDTKDPDEIVETLVRLRPSFGAVNLEDISAPRCFEIERRVIEALDCPVMHDDQHGTAIVVLAALKGAVRLLDRGLTDLRVVISGAGAAGVACANILLASGISDVVVLDSKGIVSEGRDGLNEFKEDLAARTNPRGLVGGAAEALADADVFIGVSAGTIDESVIASMNDDAIIFALSNPDPEIHPEIAAKHAAVVATGRSDFPNQINNVLAFPGVFAGALDAGATRITESMKLAAAEAILSVVAEDLAVDKIVPSPLDPRVAPAVAAAVAAVANAED</sequence>
<dbReference type="SUPFAM" id="SSF51735">
    <property type="entry name" value="NAD(P)-binding Rossmann-fold domains"/>
    <property type="match status" value="1"/>
</dbReference>
<dbReference type="Gene3D" id="3.40.50.720">
    <property type="entry name" value="NAD(P)-binding Rossmann-like Domain"/>
    <property type="match status" value="1"/>
</dbReference>
<dbReference type="Pfam" id="PF03949">
    <property type="entry name" value="Malic_M"/>
    <property type="match status" value="1"/>
</dbReference>